<dbReference type="Gramene" id="Solyc03g013220.1.1">
    <property type="protein sequence ID" value="Solyc03g013220.1.1.1"/>
    <property type="gene ID" value="Solyc03g013220.1"/>
</dbReference>
<evidence type="ECO:0000313" key="1">
    <source>
        <dbReference type="EnsemblPlants" id="Solyc03g013220.1.1.1"/>
    </source>
</evidence>
<name>A0A3Q7FGM1_SOLLC</name>
<dbReference type="EnsemblPlants" id="Solyc03g013220.1.1">
    <property type="protein sequence ID" value="Solyc03g013220.1.1.1"/>
    <property type="gene ID" value="Solyc03g013220.1"/>
</dbReference>
<reference evidence="1" key="2">
    <citation type="submission" date="2019-01" db="UniProtKB">
        <authorList>
            <consortium name="EnsemblPlants"/>
        </authorList>
    </citation>
    <scope>IDENTIFICATION</scope>
    <source>
        <strain evidence="1">cv. Heinz 1706</strain>
    </source>
</reference>
<dbReference type="PaxDb" id="4081-Solyc03g013220.1.1"/>
<keyword evidence="2" id="KW-1185">Reference proteome</keyword>
<proteinExistence type="predicted"/>
<protein>
    <submittedName>
        <fullName evidence="1">Uncharacterized protein</fullName>
    </submittedName>
</protein>
<evidence type="ECO:0000313" key="2">
    <source>
        <dbReference type="Proteomes" id="UP000004994"/>
    </source>
</evidence>
<accession>A0A3Q7FGM1</accession>
<reference evidence="1" key="1">
    <citation type="journal article" date="2012" name="Nature">
        <title>The tomato genome sequence provides insights into fleshy fruit evolution.</title>
        <authorList>
            <consortium name="Tomato Genome Consortium"/>
        </authorList>
    </citation>
    <scope>NUCLEOTIDE SEQUENCE [LARGE SCALE GENOMIC DNA]</scope>
    <source>
        <strain evidence="1">cv. Heinz 1706</strain>
    </source>
</reference>
<dbReference type="PANTHER" id="PTHR33642:SF5">
    <property type="entry name" value="MATURASE"/>
    <property type="match status" value="1"/>
</dbReference>
<dbReference type="InParanoid" id="A0A3Q7FGM1"/>
<dbReference type="Proteomes" id="UP000004994">
    <property type="component" value="Chromosome 3"/>
</dbReference>
<sequence>MIDSFKYCKSKGPLIELDREAILVIRSERGLARKPAPFKTYYLIRIFYERYADNLLLGIVGSVKLLIEIQKRIAHFLQSCLNIWVHFAGSTNIAARSAVEFLDTVIREVPDPYVVSFSFRTFSSKREIRWFT</sequence>
<organism evidence="1">
    <name type="scientific">Solanum lycopersicum</name>
    <name type="common">Tomato</name>
    <name type="synonym">Lycopersicon esculentum</name>
    <dbReference type="NCBI Taxonomy" id="4081"/>
    <lineage>
        <taxon>Eukaryota</taxon>
        <taxon>Viridiplantae</taxon>
        <taxon>Streptophyta</taxon>
        <taxon>Embryophyta</taxon>
        <taxon>Tracheophyta</taxon>
        <taxon>Spermatophyta</taxon>
        <taxon>Magnoliopsida</taxon>
        <taxon>eudicotyledons</taxon>
        <taxon>Gunneridae</taxon>
        <taxon>Pentapetalae</taxon>
        <taxon>asterids</taxon>
        <taxon>lamiids</taxon>
        <taxon>Solanales</taxon>
        <taxon>Solanaceae</taxon>
        <taxon>Solanoideae</taxon>
        <taxon>Solaneae</taxon>
        <taxon>Solanum</taxon>
        <taxon>Solanum subgen. Lycopersicon</taxon>
    </lineage>
</organism>
<dbReference type="AlphaFoldDB" id="A0A3Q7FGM1"/>
<dbReference type="PANTHER" id="PTHR33642">
    <property type="entry name" value="COX1/OXI3 INTRON 1 PROTEIN-RELATED"/>
    <property type="match status" value="1"/>
</dbReference>